<evidence type="ECO:0000313" key="3">
    <source>
        <dbReference type="EMBL" id="GAA0940355.1"/>
    </source>
</evidence>
<name>A0ABP4ART7_9ACTN</name>
<dbReference type="Pfam" id="PF01337">
    <property type="entry name" value="Barstar"/>
    <property type="match status" value="1"/>
</dbReference>
<dbReference type="SUPFAM" id="SSF52038">
    <property type="entry name" value="Barstar-related"/>
    <property type="match status" value="1"/>
</dbReference>
<evidence type="ECO:0000313" key="4">
    <source>
        <dbReference type="Proteomes" id="UP001500665"/>
    </source>
</evidence>
<organism evidence="3 4">
    <name type="scientific">Actinocorallia libanotica</name>
    <dbReference type="NCBI Taxonomy" id="46162"/>
    <lineage>
        <taxon>Bacteria</taxon>
        <taxon>Bacillati</taxon>
        <taxon>Actinomycetota</taxon>
        <taxon>Actinomycetes</taxon>
        <taxon>Streptosporangiales</taxon>
        <taxon>Thermomonosporaceae</taxon>
        <taxon>Actinocorallia</taxon>
    </lineage>
</organism>
<dbReference type="EMBL" id="BAAAHH010000002">
    <property type="protein sequence ID" value="GAA0940355.1"/>
    <property type="molecule type" value="Genomic_DNA"/>
</dbReference>
<keyword evidence="4" id="KW-1185">Reference proteome</keyword>
<feature type="domain" description="Barstar (barnase inhibitor)" evidence="2">
    <location>
        <begin position="80"/>
        <end position="168"/>
    </location>
</feature>
<dbReference type="Proteomes" id="UP001500665">
    <property type="component" value="Unassembled WGS sequence"/>
</dbReference>
<dbReference type="InterPro" id="IPR035905">
    <property type="entry name" value="Barstar-like_sf"/>
</dbReference>
<evidence type="ECO:0000256" key="1">
    <source>
        <dbReference type="ARBA" id="ARBA00006845"/>
    </source>
</evidence>
<proteinExistence type="inferred from homology"/>
<dbReference type="RefSeq" id="WP_344237099.1">
    <property type="nucleotide sequence ID" value="NZ_BAAAHH010000002.1"/>
</dbReference>
<protein>
    <recommendedName>
        <fullName evidence="2">Barstar (barnase inhibitor) domain-containing protein</fullName>
    </recommendedName>
</protein>
<evidence type="ECO:0000259" key="2">
    <source>
        <dbReference type="Pfam" id="PF01337"/>
    </source>
</evidence>
<accession>A0ABP4ART7</accession>
<reference evidence="4" key="1">
    <citation type="journal article" date="2019" name="Int. J. Syst. Evol. Microbiol.">
        <title>The Global Catalogue of Microorganisms (GCM) 10K type strain sequencing project: providing services to taxonomists for standard genome sequencing and annotation.</title>
        <authorList>
            <consortium name="The Broad Institute Genomics Platform"/>
            <consortium name="The Broad Institute Genome Sequencing Center for Infectious Disease"/>
            <person name="Wu L."/>
            <person name="Ma J."/>
        </authorList>
    </citation>
    <scope>NUCLEOTIDE SEQUENCE [LARGE SCALE GENOMIC DNA]</scope>
    <source>
        <strain evidence="4">JCM 10696</strain>
    </source>
</reference>
<sequence length="184" mass="20226">MHGLEGLIAGRVAPGAYRWEIPLEELFRTARRPQQVGLTRTPDGRLALPLAMGGGHADVEAPPWLADAEDAGWEVFGLGESQDEQGFFTNAADVLEFPEEADSADWDAFYDLLTDMEWLPAERGYLIVWPGWRSLAEAAPETFSTALDVFRDAVDAWAESDTPMYVLLPGPDGGLRELPPVPED</sequence>
<comment type="similarity">
    <text evidence="1">Belongs to the barstar family.</text>
</comment>
<gene>
    <name evidence="3" type="ORF">GCM10009550_09730</name>
</gene>
<dbReference type="Gene3D" id="3.30.370.10">
    <property type="entry name" value="Barstar-like"/>
    <property type="match status" value="1"/>
</dbReference>
<dbReference type="InterPro" id="IPR000468">
    <property type="entry name" value="Barstar"/>
</dbReference>
<comment type="caution">
    <text evidence="3">The sequence shown here is derived from an EMBL/GenBank/DDBJ whole genome shotgun (WGS) entry which is preliminary data.</text>
</comment>